<dbReference type="RefSeq" id="WP_381091393.1">
    <property type="nucleotide sequence ID" value="NZ_JBHUDX010000110.1"/>
</dbReference>
<feature type="domain" description="Microbial-type PARG catalytic" evidence="1">
    <location>
        <begin position="9"/>
        <end position="153"/>
    </location>
</feature>
<evidence type="ECO:0000313" key="2">
    <source>
        <dbReference type="EMBL" id="MFD1662975.1"/>
    </source>
</evidence>
<organism evidence="2 3">
    <name type="scientific">Streptomyces caeni</name>
    <dbReference type="NCBI Taxonomy" id="2307231"/>
    <lineage>
        <taxon>Bacteria</taxon>
        <taxon>Bacillati</taxon>
        <taxon>Actinomycetota</taxon>
        <taxon>Actinomycetes</taxon>
        <taxon>Kitasatosporales</taxon>
        <taxon>Streptomycetaceae</taxon>
        <taxon>Streptomyces</taxon>
    </lineage>
</organism>
<gene>
    <name evidence="2" type="ORF">ACFSL4_33615</name>
</gene>
<dbReference type="SUPFAM" id="SSF52949">
    <property type="entry name" value="Macro domain-like"/>
    <property type="match status" value="1"/>
</dbReference>
<dbReference type="EMBL" id="JBHUDX010000110">
    <property type="protein sequence ID" value="MFD1662975.1"/>
    <property type="molecule type" value="Genomic_DNA"/>
</dbReference>
<dbReference type="InterPro" id="IPR043472">
    <property type="entry name" value="Macro_dom-like"/>
</dbReference>
<proteinExistence type="predicted"/>
<dbReference type="InterPro" id="IPR012664">
    <property type="entry name" value="CHP02452"/>
</dbReference>
<dbReference type="InterPro" id="IPR019261">
    <property type="entry name" value="PARG_cat_microbial"/>
</dbReference>
<dbReference type="PANTHER" id="PTHR35596:SF1">
    <property type="entry name" value="MICROBIAL-TYPE PARG CATALYTIC DOMAIN-CONTAINING PROTEIN"/>
    <property type="match status" value="1"/>
</dbReference>
<evidence type="ECO:0000313" key="3">
    <source>
        <dbReference type="Proteomes" id="UP001597261"/>
    </source>
</evidence>
<keyword evidence="3" id="KW-1185">Reference proteome</keyword>
<sequence length="276" mass="29508">MSARLRGIAQQTEEIVVAGSYRTPNGRTATIAAAVEAARSGTRMFGPEPVAAPRTGPVATLVEVTGESSLEAARRLTGRSADPVAVLNFASARNPGGGYLNGAQAQEEALCRASALYACVREVREFYDHHRAHRDPFYSDRVIHSPAVPVFRDDRGRLLDTPYETGFLTAAAPNAGVVLQRAPERAGELPRALATRAERVLETAAACGYRRLVLGAWGCGVFRNDPAQVAGAFHDLLAGGRFTGHFEEIVFAVLDRTPSAATRTVFECVFDQAGTP</sequence>
<protein>
    <submittedName>
        <fullName evidence="2">TIGR02452 family protein</fullName>
    </submittedName>
</protein>
<accession>A0ABW4J027</accession>
<dbReference type="Gene3D" id="3.40.220.10">
    <property type="entry name" value="Leucine Aminopeptidase, subunit E, domain 1"/>
    <property type="match status" value="1"/>
</dbReference>
<dbReference type="Pfam" id="PF10021">
    <property type="entry name" value="PARG_cat_microb"/>
    <property type="match status" value="1"/>
</dbReference>
<comment type="caution">
    <text evidence="2">The sequence shown here is derived from an EMBL/GenBank/DDBJ whole genome shotgun (WGS) entry which is preliminary data.</text>
</comment>
<dbReference type="Proteomes" id="UP001597261">
    <property type="component" value="Unassembled WGS sequence"/>
</dbReference>
<dbReference type="NCBIfam" id="TIGR02452">
    <property type="entry name" value="TIGR02452 family protein"/>
    <property type="match status" value="1"/>
</dbReference>
<reference evidence="3" key="1">
    <citation type="journal article" date="2019" name="Int. J. Syst. Evol. Microbiol.">
        <title>The Global Catalogue of Microorganisms (GCM) 10K type strain sequencing project: providing services to taxonomists for standard genome sequencing and annotation.</title>
        <authorList>
            <consortium name="The Broad Institute Genomics Platform"/>
            <consortium name="The Broad Institute Genome Sequencing Center for Infectious Disease"/>
            <person name="Wu L."/>
            <person name="Ma J."/>
        </authorList>
    </citation>
    <scope>NUCLEOTIDE SEQUENCE [LARGE SCALE GENOMIC DNA]</scope>
    <source>
        <strain evidence="3">CGMCC 1.12470</strain>
    </source>
</reference>
<dbReference type="PIRSF" id="PIRSF014899">
    <property type="entry name" value="UCP014899"/>
    <property type="match status" value="1"/>
</dbReference>
<evidence type="ECO:0000259" key="1">
    <source>
        <dbReference type="Pfam" id="PF10021"/>
    </source>
</evidence>
<name>A0ABW4J027_9ACTN</name>
<dbReference type="PANTHER" id="PTHR35596">
    <property type="entry name" value="DUF2263 DOMAIN-CONTAINING PROTEIN"/>
    <property type="match status" value="1"/>
</dbReference>